<evidence type="ECO:0000313" key="1">
    <source>
        <dbReference type="EMBL" id="GAG26859.1"/>
    </source>
</evidence>
<sequence length="74" mass="8571">MTFAEIEATIRAALPREKFKFTARGADLWVEEFRDEIFDVARAMAEALDHKAIDFRRESSGSIEYDDIDDIIED</sequence>
<comment type="caution">
    <text evidence="1">The sequence shown here is derived from an EMBL/GenBank/DDBJ whole genome shotgun (WGS) entry which is preliminary data.</text>
</comment>
<gene>
    <name evidence="1" type="ORF">S01H1_53834</name>
</gene>
<proteinExistence type="predicted"/>
<dbReference type="AlphaFoldDB" id="X0W7C9"/>
<organism evidence="1">
    <name type="scientific">marine sediment metagenome</name>
    <dbReference type="NCBI Taxonomy" id="412755"/>
    <lineage>
        <taxon>unclassified sequences</taxon>
        <taxon>metagenomes</taxon>
        <taxon>ecological metagenomes</taxon>
    </lineage>
</organism>
<reference evidence="1" key="1">
    <citation type="journal article" date="2014" name="Front. Microbiol.">
        <title>High frequency of phylogenetically diverse reductive dehalogenase-homologous genes in deep subseafloor sedimentary metagenomes.</title>
        <authorList>
            <person name="Kawai M."/>
            <person name="Futagami T."/>
            <person name="Toyoda A."/>
            <person name="Takaki Y."/>
            <person name="Nishi S."/>
            <person name="Hori S."/>
            <person name="Arai W."/>
            <person name="Tsubouchi T."/>
            <person name="Morono Y."/>
            <person name="Uchiyama I."/>
            <person name="Ito T."/>
            <person name="Fujiyama A."/>
            <person name="Inagaki F."/>
            <person name="Takami H."/>
        </authorList>
    </citation>
    <scope>NUCLEOTIDE SEQUENCE</scope>
    <source>
        <strain evidence="1">Expedition CK06-06</strain>
    </source>
</reference>
<protein>
    <submittedName>
        <fullName evidence="1">Uncharacterized protein</fullName>
    </submittedName>
</protein>
<name>X0W7C9_9ZZZZ</name>
<accession>X0W7C9</accession>
<feature type="non-terminal residue" evidence="1">
    <location>
        <position position="74"/>
    </location>
</feature>
<dbReference type="EMBL" id="BARS01034882">
    <property type="protein sequence ID" value="GAG26859.1"/>
    <property type="molecule type" value="Genomic_DNA"/>
</dbReference>